<dbReference type="PROSITE" id="PS50259">
    <property type="entry name" value="G_PROTEIN_RECEP_F3_4"/>
    <property type="match status" value="1"/>
</dbReference>
<dbReference type="PANTHER" id="PTHR10519">
    <property type="entry name" value="GABA-B RECEPTOR"/>
    <property type="match status" value="1"/>
</dbReference>
<reference evidence="14" key="2">
    <citation type="submission" date="2008-08" db="EMBL/GenBank/DDBJ databases">
        <authorList>
            <consortium name="Diatom Consortium"/>
            <person name="Grigoriev I."/>
            <person name="Grimwood J."/>
            <person name="Kuo A."/>
            <person name="Otillar R.P."/>
            <person name="Salamov A."/>
            <person name="Detter J.C."/>
            <person name="Lindquist E."/>
            <person name="Shapiro H."/>
            <person name="Lucas S."/>
            <person name="Glavina del Rio T."/>
            <person name="Pitluck S."/>
            <person name="Rokhsar D."/>
            <person name="Bowler C."/>
        </authorList>
    </citation>
    <scope>GENOME REANNOTATION</scope>
    <source>
        <strain evidence="14">CCAP 1055/1</strain>
    </source>
</reference>
<evidence type="ECO:0000256" key="8">
    <source>
        <dbReference type="ARBA" id="ARBA00023224"/>
    </source>
</evidence>
<dbReference type="KEGG" id="pti:PHATRDRAFT_bd1756"/>
<feature type="chain" id="PRO_5002863390" evidence="11">
    <location>
        <begin position="27"/>
        <end position="688"/>
    </location>
</feature>
<feature type="transmembrane region" description="Helical" evidence="10">
    <location>
        <begin position="341"/>
        <end position="363"/>
    </location>
</feature>
<dbReference type="Pfam" id="PF13407">
    <property type="entry name" value="Peripla_BP_4"/>
    <property type="match status" value="1"/>
</dbReference>
<dbReference type="GO" id="GO:0038039">
    <property type="term" value="C:G protein-coupled receptor heterodimeric complex"/>
    <property type="evidence" value="ECO:0007669"/>
    <property type="project" value="TreeGrafter"/>
</dbReference>
<dbReference type="Gene3D" id="3.40.50.2300">
    <property type="match status" value="2"/>
</dbReference>
<dbReference type="GO" id="GO:0004965">
    <property type="term" value="F:G protein-coupled GABA receptor activity"/>
    <property type="evidence" value="ECO:0007669"/>
    <property type="project" value="InterPro"/>
</dbReference>
<feature type="domain" description="G-protein coupled receptors family 3 profile" evidence="12">
    <location>
        <begin position="408"/>
        <end position="601"/>
    </location>
</feature>
<dbReference type="InterPro" id="IPR017978">
    <property type="entry name" value="GPCR_3_C"/>
</dbReference>
<dbReference type="HOGENOM" id="CLU_404122_0_0_1"/>
<keyword evidence="3 10" id="KW-1133">Transmembrane helix</keyword>
<evidence type="ECO:0000256" key="3">
    <source>
        <dbReference type="ARBA" id="ARBA00022989"/>
    </source>
</evidence>
<dbReference type="GeneID" id="7205048"/>
<evidence type="ECO:0000256" key="5">
    <source>
        <dbReference type="ARBA" id="ARBA00023136"/>
    </source>
</evidence>
<evidence type="ECO:0000256" key="4">
    <source>
        <dbReference type="ARBA" id="ARBA00023040"/>
    </source>
</evidence>
<evidence type="ECO:0000259" key="12">
    <source>
        <dbReference type="PROSITE" id="PS50259"/>
    </source>
</evidence>
<feature type="transmembrane region" description="Helical" evidence="10">
    <location>
        <begin position="576"/>
        <end position="598"/>
    </location>
</feature>
<evidence type="ECO:0000256" key="11">
    <source>
        <dbReference type="SAM" id="SignalP"/>
    </source>
</evidence>
<dbReference type="InParanoid" id="B7S4E7"/>
<evidence type="ECO:0000256" key="2">
    <source>
        <dbReference type="ARBA" id="ARBA00022692"/>
    </source>
</evidence>
<comment type="subcellular location">
    <subcellularLocation>
        <location evidence="1">Membrane</location>
        <topology evidence="1">Multi-pass membrane protein</topology>
    </subcellularLocation>
</comment>
<dbReference type="OrthoDB" id="48903at2759"/>
<dbReference type="STRING" id="556484.B7S4E7"/>
<gene>
    <name evidence="13" type="ORF">PHATRDRAFT_bd1756</name>
</gene>
<keyword evidence="8" id="KW-0807">Transducer</keyword>
<sequence length="688" mass="74946">MKNYVAVFGVFRCLLLFAPSPPCVSAANETFRFGILPKSLDNPFFDPVRTGCEARADVYGNVVCVWIGPEQEEPTGAAQVEWIDRMIDQRLAGDPEALDGLAISVVNEESVKEPIRRALDSGMSVICFDSDAANSDRQAFVGTDNVAFGEQLGKVLLQLQPTGGMFALVSIQTPNLELRVRGIRSALSGSTWTEPPDSILYEEAGNITLTLQNMRDLKVANPDLGAIIPLYGTVMQYEDLWIKYVDSHRDLTHVIADAGSNQISLLERGFADGLVGQLPYQSGEVCIDTLLNLRRESGGKPSAHRKSSDLVFGTNLSLLLRIPLILPTLTVDQNFVGNYRILGYVLFCILASLSIVVMAWVLMKRKTYIVRASQPIFLIVVAVGALIMSSSIIPIGFDNENYSVGACSAACIATPWLLSIGFSTVFSALFSKLWRINRVVESAQRFNKQVVTVRDVILPFCLLMVANLIILICWTVVAPLEYVRRDDLGTDPWNRVISSYGTCMTREGQRSVPFVSALVAVNLGALLFANIQAYKARSIQSEFSESKYIALVVAGMMQVSLVGLPVLLLTVDNPPVYYLLRILLVFVITLAIIGLIFVPKMLHKPKENGRQVVVSYGTPSADGGATSTLSRVSNSNRGDDGKIDSNELHVNSMLDLKALPKGSVEESSGVASIAAIRAAAARAQEQPS</sequence>
<keyword evidence="11" id="KW-0732">Signal</keyword>
<keyword evidence="6 13" id="KW-0675">Receptor</keyword>
<evidence type="ECO:0000256" key="1">
    <source>
        <dbReference type="ARBA" id="ARBA00004141"/>
    </source>
</evidence>
<keyword evidence="4" id="KW-0297">G-protein coupled receptor</keyword>
<feature type="transmembrane region" description="Helical" evidence="10">
    <location>
        <begin position="403"/>
        <end position="430"/>
    </location>
</feature>
<dbReference type="PANTHER" id="PTHR10519:SF20">
    <property type="entry name" value="G-PROTEIN COUPLED RECEPTOR 156-RELATED"/>
    <property type="match status" value="1"/>
</dbReference>
<keyword evidence="5 10" id="KW-0472">Membrane</keyword>
<keyword evidence="7" id="KW-0325">Glycoprotein</keyword>
<dbReference type="eggNOG" id="KOG1055">
    <property type="taxonomic scope" value="Eukaryota"/>
</dbReference>
<evidence type="ECO:0000256" key="7">
    <source>
        <dbReference type="ARBA" id="ARBA00023180"/>
    </source>
</evidence>
<proteinExistence type="predicted"/>
<feature type="compositionally biased region" description="Polar residues" evidence="9">
    <location>
        <begin position="625"/>
        <end position="636"/>
    </location>
</feature>
<feature type="transmembrane region" description="Helical" evidence="10">
    <location>
        <begin position="451"/>
        <end position="477"/>
    </location>
</feature>
<dbReference type="SMR" id="B7S4E7"/>
<organism evidence="13 14">
    <name type="scientific">Phaeodactylum tricornutum (strain CCAP 1055/1)</name>
    <dbReference type="NCBI Taxonomy" id="556484"/>
    <lineage>
        <taxon>Eukaryota</taxon>
        <taxon>Sar</taxon>
        <taxon>Stramenopiles</taxon>
        <taxon>Ochrophyta</taxon>
        <taxon>Bacillariophyta</taxon>
        <taxon>Bacillariophyceae</taxon>
        <taxon>Bacillariophycidae</taxon>
        <taxon>Naviculales</taxon>
        <taxon>Phaeodactylaceae</taxon>
        <taxon>Phaeodactylum</taxon>
    </lineage>
</organism>
<name>B7S4E7_PHATC</name>
<dbReference type="RefSeq" id="XP_002176439.1">
    <property type="nucleotide sequence ID" value="XM_002176403.1"/>
</dbReference>
<evidence type="ECO:0000256" key="9">
    <source>
        <dbReference type="SAM" id="MobiDB-lite"/>
    </source>
</evidence>
<evidence type="ECO:0000256" key="6">
    <source>
        <dbReference type="ARBA" id="ARBA00023170"/>
    </source>
</evidence>
<feature type="region of interest" description="Disordered" evidence="9">
    <location>
        <begin position="621"/>
        <end position="645"/>
    </location>
</feature>
<reference evidence="13 14" key="1">
    <citation type="journal article" date="2008" name="Nature">
        <title>The Phaeodactylum genome reveals the evolutionary history of diatom genomes.</title>
        <authorList>
            <person name="Bowler C."/>
            <person name="Allen A.E."/>
            <person name="Badger J.H."/>
            <person name="Grimwood J."/>
            <person name="Jabbari K."/>
            <person name="Kuo A."/>
            <person name="Maheswari U."/>
            <person name="Martens C."/>
            <person name="Maumus F."/>
            <person name="Otillar R.P."/>
            <person name="Rayko E."/>
            <person name="Salamov A."/>
            <person name="Vandepoele K."/>
            <person name="Beszteri B."/>
            <person name="Gruber A."/>
            <person name="Heijde M."/>
            <person name="Katinka M."/>
            <person name="Mock T."/>
            <person name="Valentin K."/>
            <person name="Verret F."/>
            <person name="Berges J.A."/>
            <person name="Brownlee C."/>
            <person name="Cadoret J.P."/>
            <person name="Chiovitti A."/>
            <person name="Choi C.J."/>
            <person name="Coesel S."/>
            <person name="De Martino A."/>
            <person name="Detter J.C."/>
            <person name="Durkin C."/>
            <person name="Falciatore A."/>
            <person name="Fournet J."/>
            <person name="Haruta M."/>
            <person name="Huysman M.J."/>
            <person name="Jenkins B.D."/>
            <person name="Jiroutova K."/>
            <person name="Jorgensen R.E."/>
            <person name="Joubert Y."/>
            <person name="Kaplan A."/>
            <person name="Kroger N."/>
            <person name="Kroth P.G."/>
            <person name="La Roche J."/>
            <person name="Lindquist E."/>
            <person name="Lommer M."/>
            <person name="Martin-Jezequel V."/>
            <person name="Lopez P.J."/>
            <person name="Lucas S."/>
            <person name="Mangogna M."/>
            <person name="McGinnis K."/>
            <person name="Medlin L.K."/>
            <person name="Montsant A."/>
            <person name="Oudot-Le Secq M.P."/>
            <person name="Napoli C."/>
            <person name="Obornik M."/>
            <person name="Parker M.S."/>
            <person name="Petit J.L."/>
            <person name="Porcel B.M."/>
            <person name="Poulsen N."/>
            <person name="Robison M."/>
            <person name="Rychlewski L."/>
            <person name="Rynearson T.A."/>
            <person name="Schmutz J."/>
            <person name="Shapiro H."/>
            <person name="Siaut M."/>
            <person name="Stanley M."/>
            <person name="Sussman M.R."/>
            <person name="Taylor A.R."/>
            <person name="Vardi A."/>
            <person name="von Dassow P."/>
            <person name="Vyverman W."/>
            <person name="Willis A."/>
            <person name="Wyrwicz L.S."/>
            <person name="Rokhsar D.S."/>
            <person name="Weissenbach J."/>
            <person name="Armbrust E.V."/>
            <person name="Green B.R."/>
            <person name="Van de Peer Y."/>
            <person name="Grigoriev I.V."/>
        </authorList>
    </citation>
    <scope>NUCLEOTIDE SEQUENCE [LARGE SCALE GENOMIC DNA]</scope>
    <source>
        <strain evidence="13 14">CCAP 1055/1</strain>
    </source>
</reference>
<evidence type="ECO:0000313" key="14">
    <source>
        <dbReference type="Proteomes" id="UP000000759"/>
    </source>
</evidence>
<evidence type="ECO:0000256" key="10">
    <source>
        <dbReference type="SAM" id="Phobius"/>
    </source>
</evidence>
<dbReference type="PRINTS" id="PR01176">
    <property type="entry name" value="GABABRECEPTR"/>
</dbReference>
<keyword evidence="2 10" id="KW-0812">Transmembrane</keyword>
<feature type="transmembrane region" description="Helical" evidence="10">
    <location>
        <begin position="514"/>
        <end position="536"/>
    </location>
</feature>
<dbReference type="Proteomes" id="UP000000759">
    <property type="component" value="Unassembled WGS sequence"/>
</dbReference>
<dbReference type="InterPro" id="IPR002455">
    <property type="entry name" value="GPCR3_GABA-B"/>
</dbReference>
<evidence type="ECO:0000313" key="13">
    <source>
        <dbReference type="EMBL" id="EEC42675.1"/>
    </source>
</evidence>
<dbReference type="EMBL" id="DS999284">
    <property type="protein sequence ID" value="EEC42675.1"/>
    <property type="molecule type" value="Genomic_DNA"/>
</dbReference>
<dbReference type="PaxDb" id="2850-Phatrdraft1756"/>
<dbReference type="InterPro" id="IPR025997">
    <property type="entry name" value="SBP_2_dom"/>
</dbReference>
<keyword evidence="14" id="KW-1185">Reference proteome</keyword>
<feature type="signal peptide" evidence="11">
    <location>
        <begin position="1"/>
        <end position="26"/>
    </location>
</feature>
<accession>B7S4E7</accession>
<feature type="transmembrane region" description="Helical" evidence="10">
    <location>
        <begin position="548"/>
        <end position="570"/>
    </location>
</feature>
<feature type="transmembrane region" description="Helical" evidence="10">
    <location>
        <begin position="375"/>
        <end position="397"/>
    </location>
</feature>
<dbReference type="SUPFAM" id="SSF53822">
    <property type="entry name" value="Periplasmic binding protein-like I"/>
    <property type="match status" value="1"/>
</dbReference>
<dbReference type="InterPro" id="IPR028082">
    <property type="entry name" value="Peripla_BP_I"/>
</dbReference>
<dbReference type="AlphaFoldDB" id="B7S4E7"/>
<protein>
    <submittedName>
        <fullName evidence="13">GABAR1 G protein-coupled GABA receptor</fullName>
    </submittedName>
</protein>
<dbReference type="Pfam" id="PF00003">
    <property type="entry name" value="7tm_3"/>
    <property type="match status" value="1"/>
</dbReference>
<dbReference type="CDD" id="cd15047">
    <property type="entry name" value="7tmC_GABA-B-like"/>
    <property type="match status" value="1"/>
</dbReference>